<dbReference type="Proteomes" id="UP000622860">
    <property type="component" value="Unassembled WGS sequence"/>
</dbReference>
<reference evidence="3" key="1">
    <citation type="journal article" date="2014" name="Int. J. Syst. Evol. Microbiol.">
        <title>Complete genome sequence of Corynebacterium casei LMG S-19264T (=DSM 44701T), isolated from a smear-ripened cheese.</title>
        <authorList>
            <consortium name="US DOE Joint Genome Institute (JGI-PGF)"/>
            <person name="Walter F."/>
            <person name="Albersmeier A."/>
            <person name="Kalinowski J."/>
            <person name="Ruckert C."/>
        </authorList>
    </citation>
    <scope>NUCLEOTIDE SEQUENCE</scope>
    <source>
        <strain evidence="3">CGMCC 1.12754</strain>
    </source>
</reference>
<evidence type="ECO:0000313" key="3">
    <source>
        <dbReference type="EMBL" id="GGG73496.1"/>
    </source>
</evidence>
<protein>
    <submittedName>
        <fullName evidence="3">Uncharacterized protein</fullName>
    </submittedName>
</protein>
<evidence type="ECO:0000256" key="2">
    <source>
        <dbReference type="SAM" id="Phobius"/>
    </source>
</evidence>
<keyword evidence="2" id="KW-1133">Transmembrane helix</keyword>
<sequence length="54" mass="5943">MNKTRLIIIGIALFVYTLAIIGLTTMIVYPDPNKEDGLPTEQQDCNCVDDSGVE</sequence>
<keyword evidence="2" id="KW-0812">Transmembrane</keyword>
<gene>
    <name evidence="3" type="ORF">GCM10011398_17440</name>
</gene>
<accession>A0A917HBT2</accession>
<proteinExistence type="predicted"/>
<name>A0A917HBT2_9BACI</name>
<evidence type="ECO:0000313" key="4">
    <source>
        <dbReference type="Proteomes" id="UP000622860"/>
    </source>
</evidence>
<organism evidence="3 4">
    <name type="scientific">Virgibacillus oceani</name>
    <dbReference type="NCBI Taxonomy" id="1479511"/>
    <lineage>
        <taxon>Bacteria</taxon>
        <taxon>Bacillati</taxon>
        <taxon>Bacillota</taxon>
        <taxon>Bacilli</taxon>
        <taxon>Bacillales</taxon>
        <taxon>Bacillaceae</taxon>
        <taxon>Virgibacillus</taxon>
    </lineage>
</organism>
<keyword evidence="2" id="KW-0472">Membrane</keyword>
<evidence type="ECO:0000256" key="1">
    <source>
        <dbReference type="SAM" id="MobiDB-lite"/>
    </source>
</evidence>
<feature type="transmembrane region" description="Helical" evidence="2">
    <location>
        <begin position="7"/>
        <end position="29"/>
    </location>
</feature>
<dbReference type="EMBL" id="BMFR01000005">
    <property type="protein sequence ID" value="GGG73496.1"/>
    <property type="molecule type" value="Genomic_DNA"/>
</dbReference>
<comment type="caution">
    <text evidence="3">The sequence shown here is derived from an EMBL/GenBank/DDBJ whole genome shotgun (WGS) entry which is preliminary data.</text>
</comment>
<dbReference type="RefSeq" id="WP_188455001.1">
    <property type="nucleotide sequence ID" value="NZ_BMFR01000005.1"/>
</dbReference>
<keyword evidence="4" id="KW-1185">Reference proteome</keyword>
<reference evidence="3" key="2">
    <citation type="submission" date="2020-09" db="EMBL/GenBank/DDBJ databases">
        <authorList>
            <person name="Sun Q."/>
            <person name="Zhou Y."/>
        </authorList>
    </citation>
    <scope>NUCLEOTIDE SEQUENCE</scope>
    <source>
        <strain evidence="3">CGMCC 1.12754</strain>
    </source>
</reference>
<feature type="region of interest" description="Disordered" evidence="1">
    <location>
        <begin position="33"/>
        <end position="54"/>
    </location>
</feature>
<dbReference type="AlphaFoldDB" id="A0A917HBT2"/>